<evidence type="ECO:0000313" key="7">
    <source>
        <dbReference type="WBParaSite" id="TASK_0000441301-mRNA-1"/>
    </source>
</evidence>
<dbReference type="Pfam" id="PF14702">
    <property type="entry name" value="hGDE_central"/>
    <property type="match status" value="1"/>
</dbReference>
<reference evidence="5 6" key="2">
    <citation type="submission" date="2018-11" db="EMBL/GenBank/DDBJ databases">
        <authorList>
            <consortium name="Pathogen Informatics"/>
        </authorList>
    </citation>
    <scope>NUCLEOTIDE SEQUENCE [LARGE SCALE GENOMIC DNA]</scope>
</reference>
<dbReference type="InterPro" id="IPR017853">
    <property type="entry name" value="GH"/>
</dbReference>
<dbReference type="FunFam" id="3.20.20.80:FF:000070">
    <property type="entry name" value="GDB1p Glycogen debranching enzyme"/>
    <property type="match status" value="1"/>
</dbReference>
<dbReference type="InterPro" id="IPR010401">
    <property type="entry name" value="AGL/Gdb1"/>
</dbReference>
<dbReference type="STRING" id="60517.A0A158R7U9"/>
<feature type="domain" description="Glycogen debranching enzyme glucanotransferase" evidence="3">
    <location>
        <begin position="177"/>
        <end position="632"/>
    </location>
</feature>
<dbReference type="EMBL" id="UYRS01018346">
    <property type="protein sequence ID" value="VDK33378.1"/>
    <property type="molecule type" value="Genomic_DNA"/>
</dbReference>
<dbReference type="InterPro" id="IPR012341">
    <property type="entry name" value="6hp_glycosidase-like_sf"/>
</dbReference>
<gene>
    <name evidence="5" type="ORF">TASK_LOCUS4414</name>
</gene>
<dbReference type="InterPro" id="IPR008928">
    <property type="entry name" value="6-hairpin_glycosidase_sf"/>
</dbReference>
<dbReference type="InterPro" id="IPR032790">
    <property type="entry name" value="GDE_C"/>
</dbReference>
<dbReference type="Pfam" id="PF14699">
    <property type="entry name" value="hGDE_N"/>
    <property type="match status" value="1"/>
</dbReference>
<dbReference type="PANTHER" id="PTHR10569">
    <property type="entry name" value="GLYCOGEN DEBRANCHING ENZYME"/>
    <property type="match status" value="1"/>
</dbReference>
<dbReference type="InterPro" id="IPR032788">
    <property type="entry name" value="AGL_central"/>
</dbReference>
<dbReference type="SUPFAM" id="SSF48208">
    <property type="entry name" value="Six-hairpin glycosidases"/>
    <property type="match status" value="1"/>
</dbReference>
<name>A0A158R7U9_TAEAS</name>
<keyword evidence="6" id="KW-1185">Reference proteome</keyword>
<evidence type="ECO:0000313" key="6">
    <source>
        <dbReference type="Proteomes" id="UP000282613"/>
    </source>
</evidence>
<dbReference type="Gene3D" id="1.50.10.10">
    <property type="match status" value="1"/>
</dbReference>
<dbReference type="OrthoDB" id="10248904at2759"/>
<evidence type="ECO:0000259" key="4">
    <source>
        <dbReference type="Pfam" id="PF14702"/>
    </source>
</evidence>
<sequence>SLVSFDKSNANSRNSDKKAAQAVYLTVGFRIRVMANQVVEYYLTLGMNTETSFYKVKRDWVIRFRLDETLIGKNVRFFTNYPVSGKNFVRTTFYEVSITLPKPSLKKLDRFDDYFVLGPIQVSGAFHFTFTTDGSAFTQEMSDKKELKTTGGQGYFVVESRFAVGDPEDLDRFAQWDLEGVILQTYIAKNLGPFSEWRDRLRVAYECGYNMIHFTPIQELGISNSGYSLKDQLVVSSAFSDPSAIKKVGWEDIEELVKEMETEWSILSMCDLVLNHTAINSPWLHEHPECGYNLENSPHLVPAFLVDQAIWRTTLLCAEGKLLNRHIPPEFGSGDTHVDALRSYLIDQFKELRLHEFYQADIDQVSEAFKKWLSKCSMLFDRCTVYYLLTSPLVDLSSRSTVEGSVSPPYVGSDTSLTLRIVGPRAGQRMGATVDFSVAREIFGHDTPDVAAYNLGLRLADMNRIAEETMVHNLLCAADCVAGGARYRFVDPNGPLLGTVSESTPLVDRYFLCPEEHMRTAEEAERLATGDRAKYVMGCNGWLINSCSIKNFADVDSNVYLRRELVIWGDSVKLRYGDKPEDCPYLWNRMLEYARITARVFHGVRLDNCHSTPLHVAQAVLDACREVRPNIYIIGEVFTNDEKTDNLILNKLGICSLIREALSAHDCHDEGRLVHYFGGHHPAGGFPHAVLKRRLLPTVAHALFYDQTHDNPAPAVKRTIFDHLPSSALVAMAACSSASTRGYDELVPYQIDVVSEKRFYAKWDADINASTGMIRAKAALNRLHRWMAVNNFNETFVDQVDTNVIAVTRFSADTAESVVMVSHSCFYDRSPHPTHHPFRKIMLNGRVRRILIEARTKNHSLGNPMDDFKWNDCYINGLTNISVEVKEDMEASKSKMFKVVHVEENGGTDALEFYDFPPGCIVAVSVCLNDVQSEALSRVRGTLLHQFGRRLRTLDIRRASLPTNTVAIADALLPLYPDSVEHGLIKRLISELSLTDINWLLYRCEREENVPGIHRTPYYVPRYGDLVFCGLQGIVSVMRNVAQHNDLGHPVCHHLREGLWLLDYLYQRISTQDPSRPSKQLDALSRALKQLFQPIYDLPKYLIPANLGMLVGCLYQTVMEEIAVRLGKWTELGSSTVRNLVTASLQLYGKAPNVRLPPVLSAPSLNGRDDDPDRYISSLAAGLPHFAEGMWRNWGRDTFIALRGCLILTDRFEEAANAILQFASLLRHGLIPNLMGDGKCVPPRYNARDAVWFWLYSICCFEDGVAASEGLAPGLGGGKKSILSRPVLRWFITDTTPGWPDERDSVNMANPPADRVMPLYDVMQEALQRHVTGIEFRERTAGFALDCQMVTEGFNVKAYIQEDTGFVCGGNRHNCGTWMDKMGSSDKAGNRGKPATPRDGCAVELTGLAYAVLKWLERAHSMGGSTYYPHDGVDAPPHATTATPRWSWGDWAAKIKNNFEARFWLPEKSMGGDTCGRIDIHQGYYRDLCDCSNPNAELQLRPNFLVAMTVAPDLFDPRNAWKALEVTKKQLLGPLGMKTLDPRDKDYRCTYNNSDDSYDYSIAHGFNYHQGPEWLWLTGYYIRARLIMAQRLADLDPSLASVRAQAVRESQEILLRLNKHIRASPWRSLPELTQVNGEFCPGSCASQAWSVGTAIEAIYDLLETNAPELSSPPNAKTVVMKDRKSSEAASVAPSTPLIYVGGPRITDPALFAAGSQGAASVRVAVYNDQLRILCNVS</sequence>
<dbReference type="GO" id="GO:0004134">
    <property type="term" value="F:4-alpha-glucanotransferase activity"/>
    <property type="evidence" value="ECO:0007669"/>
    <property type="project" value="InterPro"/>
</dbReference>
<dbReference type="Gene3D" id="3.20.20.80">
    <property type="entry name" value="Glycosidases"/>
    <property type="match status" value="2"/>
</dbReference>
<dbReference type="SUPFAM" id="SSF51445">
    <property type="entry name" value="(Trans)glycosidases"/>
    <property type="match status" value="1"/>
</dbReference>
<dbReference type="Pfam" id="PF06202">
    <property type="entry name" value="GDE_C"/>
    <property type="match status" value="1"/>
</dbReference>
<dbReference type="GO" id="GO:0005980">
    <property type="term" value="P:glycogen catabolic process"/>
    <property type="evidence" value="ECO:0007669"/>
    <property type="project" value="InterPro"/>
</dbReference>
<dbReference type="InterPro" id="IPR032792">
    <property type="entry name" value="AGL_glucanoTrfase"/>
</dbReference>
<protein>
    <submittedName>
        <fullName evidence="7">Glycogen debranching enzyme</fullName>
    </submittedName>
</protein>
<dbReference type="GO" id="GO:0004135">
    <property type="term" value="F:amylo-alpha-1,6-glucosidase activity"/>
    <property type="evidence" value="ECO:0007669"/>
    <property type="project" value="InterPro"/>
</dbReference>
<accession>A0A158R7U9</accession>
<dbReference type="Pfam" id="PF14701">
    <property type="entry name" value="hDGE_amylase"/>
    <property type="match status" value="1"/>
</dbReference>
<organism evidence="7">
    <name type="scientific">Taenia asiatica</name>
    <name type="common">Asian tapeworm</name>
    <dbReference type="NCBI Taxonomy" id="60517"/>
    <lineage>
        <taxon>Eukaryota</taxon>
        <taxon>Metazoa</taxon>
        <taxon>Spiralia</taxon>
        <taxon>Lophotrochozoa</taxon>
        <taxon>Platyhelminthes</taxon>
        <taxon>Cestoda</taxon>
        <taxon>Eucestoda</taxon>
        <taxon>Cyclophyllidea</taxon>
        <taxon>Taeniidae</taxon>
        <taxon>Taenia</taxon>
    </lineage>
</organism>
<dbReference type="Proteomes" id="UP000282613">
    <property type="component" value="Unassembled WGS sequence"/>
</dbReference>
<evidence type="ECO:0000259" key="2">
    <source>
        <dbReference type="Pfam" id="PF14699"/>
    </source>
</evidence>
<dbReference type="WBParaSite" id="TASK_0000441301-mRNA-1">
    <property type="protein sequence ID" value="TASK_0000441301-mRNA-1"/>
    <property type="gene ID" value="TASK_0000441301"/>
</dbReference>
<feature type="domain" description="Glycogen debranching enzyme central" evidence="4">
    <location>
        <begin position="772"/>
        <end position="1069"/>
    </location>
</feature>
<reference evidence="7" key="1">
    <citation type="submission" date="2016-04" db="UniProtKB">
        <authorList>
            <consortium name="WormBaseParasite"/>
        </authorList>
    </citation>
    <scope>IDENTIFICATION</scope>
</reference>
<feature type="domain" description="Eukaryotic glycogen debranching enzyme N-terminal" evidence="2">
    <location>
        <begin position="62"/>
        <end position="164"/>
    </location>
</feature>
<evidence type="ECO:0000313" key="5">
    <source>
        <dbReference type="EMBL" id="VDK33378.1"/>
    </source>
</evidence>
<evidence type="ECO:0000259" key="3">
    <source>
        <dbReference type="Pfam" id="PF14701"/>
    </source>
</evidence>
<proteinExistence type="predicted"/>
<dbReference type="PANTHER" id="PTHR10569:SF2">
    <property type="entry name" value="GLYCOGEN DEBRANCHING ENZYME"/>
    <property type="match status" value="1"/>
</dbReference>
<evidence type="ECO:0000259" key="1">
    <source>
        <dbReference type="Pfam" id="PF06202"/>
    </source>
</evidence>
<dbReference type="InterPro" id="IPR029436">
    <property type="entry name" value="AGL_euk_N"/>
</dbReference>
<feature type="domain" description="Glycogen debranching enzyme C-terminal" evidence="1">
    <location>
        <begin position="1173"/>
        <end position="1655"/>
    </location>
</feature>